<evidence type="ECO:0000256" key="1">
    <source>
        <dbReference type="SAM" id="Coils"/>
    </source>
</evidence>
<evidence type="ECO:0000313" key="4">
    <source>
        <dbReference type="Proteomes" id="UP001175226"/>
    </source>
</evidence>
<feature type="compositionally biased region" description="Low complexity" evidence="2">
    <location>
        <begin position="381"/>
        <end position="394"/>
    </location>
</feature>
<comment type="caution">
    <text evidence="3">The sequence shown here is derived from an EMBL/GenBank/DDBJ whole genome shotgun (WGS) entry which is preliminary data.</text>
</comment>
<evidence type="ECO:0000313" key="3">
    <source>
        <dbReference type="EMBL" id="KAK0429941.1"/>
    </source>
</evidence>
<accession>A0AA39IUF4</accession>
<protein>
    <submittedName>
        <fullName evidence="3">Uncharacterized protein</fullName>
    </submittedName>
</protein>
<sequence length="401" mass="44859">MSSTNLHTNSVPTTTGPSALSKNALILYLNELAKQVTALRDENNQLKMAQEWDQVQIAALEVEMAGINNMLNNMKAQPMQEASKGEDEEGELDEEMRKRLELNNDLGIKTVCSYITSKGAAHVPAMVPVIAAITQEDLYDRVSKCFQEMAKSTHKAVKKEESVEPMLAAMTVNGEEAGEGTGKEVKRELKKLVKQSWQKGKCTIWQCKYDNLPADHILKDPKFAPALTYMLMSEDDNVYEVGELVMRKYECHAPMYHSTELTNFYTSLDKEKDPAPTSQYLPCVQGEAIDIPPPTTNQLKNKACCWMIDLAWLAKEENIKYDILSYEEDPEDLEAKAKKMKQEKQNIKKKQDIKKKMRLDEDGNGKATATGGKKDKHSRKAAPVSTAALAATTDADGDWSD</sequence>
<keyword evidence="1" id="KW-0175">Coiled coil</keyword>
<dbReference type="AlphaFoldDB" id="A0AA39IUF4"/>
<gene>
    <name evidence="3" type="ORF">EV421DRAFT_1744691</name>
</gene>
<evidence type="ECO:0000256" key="2">
    <source>
        <dbReference type="SAM" id="MobiDB-lite"/>
    </source>
</evidence>
<feature type="region of interest" description="Disordered" evidence="2">
    <location>
        <begin position="339"/>
        <end position="401"/>
    </location>
</feature>
<dbReference type="Proteomes" id="UP001175226">
    <property type="component" value="Unassembled WGS sequence"/>
</dbReference>
<reference evidence="3" key="1">
    <citation type="submission" date="2023-06" db="EMBL/GenBank/DDBJ databases">
        <authorList>
            <consortium name="Lawrence Berkeley National Laboratory"/>
            <person name="Ahrendt S."/>
            <person name="Sahu N."/>
            <person name="Indic B."/>
            <person name="Wong-Bajracharya J."/>
            <person name="Merenyi Z."/>
            <person name="Ke H.-M."/>
            <person name="Monk M."/>
            <person name="Kocsube S."/>
            <person name="Drula E."/>
            <person name="Lipzen A."/>
            <person name="Balint B."/>
            <person name="Henrissat B."/>
            <person name="Andreopoulos B."/>
            <person name="Martin F.M."/>
            <person name="Harder C.B."/>
            <person name="Rigling D."/>
            <person name="Ford K.L."/>
            <person name="Foster G.D."/>
            <person name="Pangilinan J."/>
            <person name="Papanicolaou A."/>
            <person name="Barry K."/>
            <person name="LaButti K."/>
            <person name="Viragh M."/>
            <person name="Koriabine M."/>
            <person name="Yan M."/>
            <person name="Riley R."/>
            <person name="Champramary S."/>
            <person name="Plett K.L."/>
            <person name="Tsai I.J."/>
            <person name="Slot J."/>
            <person name="Sipos G."/>
            <person name="Plett J."/>
            <person name="Nagy L.G."/>
            <person name="Grigoriev I.V."/>
        </authorList>
    </citation>
    <scope>NUCLEOTIDE SEQUENCE</scope>
    <source>
        <strain evidence="3">FPL87.14</strain>
    </source>
</reference>
<keyword evidence="4" id="KW-1185">Reference proteome</keyword>
<name>A0AA39IUF4_9AGAR</name>
<feature type="coiled-coil region" evidence="1">
    <location>
        <begin position="29"/>
        <end position="77"/>
    </location>
</feature>
<dbReference type="EMBL" id="JAUEPT010000184">
    <property type="protein sequence ID" value="KAK0429941.1"/>
    <property type="molecule type" value="Genomic_DNA"/>
</dbReference>
<organism evidence="3 4">
    <name type="scientific">Armillaria borealis</name>
    <dbReference type="NCBI Taxonomy" id="47425"/>
    <lineage>
        <taxon>Eukaryota</taxon>
        <taxon>Fungi</taxon>
        <taxon>Dikarya</taxon>
        <taxon>Basidiomycota</taxon>
        <taxon>Agaricomycotina</taxon>
        <taxon>Agaricomycetes</taxon>
        <taxon>Agaricomycetidae</taxon>
        <taxon>Agaricales</taxon>
        <taxon>Marasmiineae</taxon>
        <taxon>Physalacriaceae</taxon>
        <taxon>Armillaria</taxon>
    </lineage>
</organism>
<feature type="compositionally biased region" description="Basic and acidic residues" evidence="2">
    <location>
        <begin position="339"/>
        <end position="350"/>
    </location>
</feature>
<proteinExistence type="predicted"/>